<organism evidence="1 2">
    <name type="scientific">Erythroxylum novogranatense</name>
    <dbReference type="NCBI Taxonomy" id="1862640"/>
    <lineage>
        <taxon>Eukaryota</taxon>
        <taxon>Viridiplantae</taxon>
        <taxon>Streptophyta</taxon>
        <taxon>Embryophyta</taxon>
        <taxon>Tracheophyta</taxon>
        <taxon>Spermatophyta</taxon>
        <taxon>Magnoliopsida</taxon>
        <taxon>eudicotyledons</taxon>
        <taxon>Gunneridae</taxon>
        <taxon>Pentapetalae</taxon>
        <taxon>rosids</taxon>
        <taxon>fabids</taxon>
        <taxon>Malpighiales</taxon>
        <taxon>Erythroxylaceae</taxon>
        <taxon>Erythroxylum</taxon>
    </lineage>
</organism>
<evidence type="ECO:0000313" key="2">
    <source>
        <dbReference type="Proteomes" id="UP001159364"/>
    </source>
</evidence>
<comment type="caution">
    <text evidence="1">The sequence shown here is derived from an EMBL/GenBank/DDBJ whole genome shotgun (WGS) entry which is preliminary data.</text>
</comment>
<reference evidence="1 2" key="1">
    <citation type="submission" date="2021-09" db="EMBL/GenBank/DDBJ databases">
        <title>Genomic insights and catalytic innovation underlie evolution of tropane alkaloids biosynthesis.</title>
        <authorList>
            <person name="Wang Y.-J."/>
            <person name="Tian T."/>
            <person name="Huang J.-P."/>
            <person name="Huang S.-X."/>
        </authorList>
    </citation>
    <scope>NUCLEOTIDE SEQUENCE [LARGE SCALE GENOMIC DNA]</scope>
    <source>
        <strain evidence="1">KIB-2018</strain>
        <tissue evidence="1">Leaf</tissue>
    </source>
</reference>
<name>A0AAV8TRR4_9ROSI</name>
<dbReference type="EMBL" id="JAIWQS010000003">
    <property type="protein sequence ID" value="KAJ8769645.1"/>
    <property type="molecule type" value="Genomic_DNA"/>
</dbReference>
<gene>
    <name evidence="1" type="ORF">K2173_005248</name>
</gene>
<sequence>MRLLHQKVTTEYQDTVITMSNDQYVIKQIVNRVVEVKDCQLQNYEGDYNCYLEKNLDARERELERDPSLRRALKVKVEKEA</sequence>
<keyword evidence="2" id="KW-1185">Reference proteome</keyword>
<accession>A0AAV8TRR4</accession>
<dbReference type="Proteomes" id="UP001159364">
    <property type="component" value="Linkage Group LG03"/>
</dbReference>
<dbReference type="Gene3D" id="3.40.50.300">
    <property type="entry name" value="P-loop containing nucleotide triphosphate hydrolases"/>
    <property type="match status" value="1"/>
</dbReference>
<proteinExistence type="predicted"/>
<dbReference type="InterPro" id="IPR027417">
    <property type="entry name" value="P-loop_NTPase"/>
</dbReference>
<protein>
    <submittedName>
        <fullName evidence="1">Uncharacterized protein</fullName>
    </submittedName>
</protein>
<dbReference type="AlphaFoldDB" id="A0AAV8TRR4"/>
<evidence type="ECO:0000313" key="1">
    <source>
        <dbReference type="EMBL" id="KAJ8769645.1"/>
    </source>
</evidence>